<organism evidence="4 5">
    <name type="scientific">Lentinula lateritia</name>
    <dbReference type="NCBI Taxonomy" id="40482"/>
    <lineage>
        <taxon>Eukaryota</taxon>
        <taxon>Fungi</taxon>
        <taxon>Dikarya</taxon>
        <taxon>Basidiomycota</taxon>
        <taxon>Agaricomycotina</taxon>
        <taxon>Agaricomycetes</taxon>
        <taxon>Agaricomycetidae</taxon>
        <taxon>Agaricales</taxon>
        <taxon>Marasmiineae</taxon>
        <taxon>Omphalotaceae</taxon>
        <taxon>Lentinula</taxon>
    </lineage>
</organism>
<feature type="non-terminal residue" evidence="4">
    <location>
        <position position="1"/>
    </location>
</feature>
<dbReference type="InterPro" id="IPR019382">
    <property type="entry name" value="eIF3l"/>
</dbReference>
<accession>A0A9W9DHK4</accession>
<gene>
    <name evidence="4" type="ORF">C8J55DRAFT_582464</name>
</gene>
<evidence type="ECO:0000256" key="1">
    <source>
        <dbReference type="ARBA" id="ARBA00022490"/>
    </source>
</evidence>
<protein>
    <submittedName>
        <fullName evidence="4">Uncharacterized protein</fullName>
    </submittedName>
</protein>
<keyword evidence="1" id="KW-0963">Cytoplasm</keyword>
<reference evidence="4" key="1">
    <citation type="submission" date="2022-08" db="EMBL/GenBank/DDBJ databases">
        <authorList>
            <consortium name="DOE Joint Genome Institute"/>
            <person name="Min B."/>
            <person name="Riley R."/>
            <person name="Sierra-Patev S."/>
            <person name="Naranjo-Ortiz M."/>
            <person name="Looney B."/>
            <person name="Konkel Z."/>
            <person name="Slot J.C."/>
            <person name="Sakamoto Y."/>
            <person name="Steenwyk J.L."/>
            <person name="Rokas A."/>
            <person name="Carro J."/>
            <person name="Camarero S."/>
            <person name="Ferreira P."/>
            <person name="Molpeceres G."/>
            <person name="Ruiz-Duenas F.J."/>
            <person name="Serrano A."/>
            <person name="Henrissat B."/>
            <person name="Drula E."/>
            <person name="Hughes K.W."/>
            <person name="Mata J.L."/>
            <person name="Ishikawa N.K."/>
            <person name="Vargas-Isla R."/>
            <person name="Ushijima S."/>
            <person name="Smith C.A."/>
            <person name="Ahrendt S."/>
            <person name="Andreopoulos W."/>
            <person name="He G."/>
            <person name="Labutti K."/>
            <person name="Lipzen A."/>
            <person name="Ng V."/>
            <person name="Sandor L."/>
            <person name="Barry K."/>
            <person name="Martinez A.T."/>
            <person name="Xiao Y."/>
            <person name="Gibbons J.G."/>
            <person name="Terashima K."/>
            <person name="Hibbett D.S."/>
            <person name="Grigoriev I.V."/>
        </authorList>
    </citation>
    <scope>NUCLEOTIDE SEQUENCE</scope>
    <source>
        <strain evidence="4">Sp2 HRB7682 ss15</strain>
    </source>
</reference>
<keyword evidence="3" id="KW-0648">Protein biosynthesis</keyword>
<sequence>WLWDVIDGFIYPFQVFCSWRSKVKSKTDDEFMMLADGIGALNKENKILGLRRKCCNPFPPIRLFYRTPGYLSVHGLQSVCMYLGDFTLRLKVMDVGEFLFVTHISTHYYVDFYYIMLRRYPEDIPAFVTVLDPPDVCNACECTGYERKDLRSNCARCRPDSSLVCNVPFFGSTGITIH</sequence>
<evidence type="ECO:0000313" key="4">
    <source>
        <dbReference type="EMBL" id="KAJ4471058.1"/>
    </source>
</evidence>
<dbReference type="EMBL" id="JANVFS010000030">
    <property type="protein sequence ID" value="KAJ4471058.1"/>
    <property type="molecule type" value="Genomic_DNA"/>
</dbReference>
<evidence type="ECO:0000313" key="5">
    <source>
        <dbReference type="Proteomes" id="UP001150238"/>
    </source>
</evidence>
<name>A0A9W9DHK4_9AGAR</name>
<evidence type="ECO:0000256" key="3">
    <source>
        <dbReference type="ARBA" id="ARBA00022917"/>
    </source>
</evidence>
<dbReference type="GO" id="GO:0005852">
    <property type="term" value="C:eukaryotic translation initiation factor 3 complex"/>
    <property type="evidence" value="ECO:0007669"/>
    <property type="project" value="InterPro"/>
</dbReference>
<reference evidence="4" key="2">
    <citation type="journal article" date="2023" name="Proc. Natl. Acad. Sci. U.S.A.">
        <title>A global phylogenomic analysis of the shiitake genus Lentinula.</title>
        <authorList>
            <person name="Sierra-Patev S."/>
            <person name="Min B."/>
            <person name="Naranjo-Ortiz M."/>
            <person name="Looney B."/>
            <person name="Konkel Z."/>
            <person name="Slot J.C."/>
            <person name="Sakamoto Y."/>
            <person name="Steenwyk J.L."/>
            <person name="Rokas A."/>
            <person name="Carro J."/>
            <person name="Camarero S."/>
            <person name="Ferreira P."/>
            <person name="Molpeceres G."/>
            <person name="Ruiz-Duenas F.J."/>
            <person name="Serrano A."/>
            <person name="Henrissat B."/>
            <person name="Drula E."/>
            <person name="Hughes K.W."/>
            <person name="Mata J.L."/>
            <person name="Ishikawa N.K."/>
            <person name="Vargas-Isla R."/>
            <person name="Ushijima S."/>
            <person name="Smith C.A."/>
            <person name="Donoghue J."/>
            <person name="Ahrendt S."/>
            <person name="Andreopoulos W."/>
            <person name="He G."/>
            <person name="LaButti K."/>
            <person name="Lipzen A."/>
            <person name="Ng V."/>
            <person name="Riley R."/>
            <person name="Sandor L."/>
            <person name="Barry K."/>
            <person name="Martinez A.T."/>
            <person name="Xiao Y."/>
            <person name="Gibbons J.G."/>
            <person name="Terashima K."/>
            <person name="Grigoriev I.V."/>
            <person name="Hibbett D."/>
        </authorList>
    </citation>
    <scope>NUCLEOTIDE SEQUENCE</scope>
    <source>
        <strain evidence="4">Sp2 HRB7682 ss15</strain>
    </source>
</reference>
<keyword evidence="2" id="KW-0396">Initiation factor</keyword>
<dbReference type="Pfam" id="PF10255">
    <property type="entry name" value="Paf67"/>
    <property type="match status" value="2"/>
</dbReference>
<dbReference type="AlphaFoldDB" id="A0A9W9DHK4"/>
<proteinExistence type="predicted"/>
<dbReference type="PANTHER" id="PTHR13242:SF0">
    <property type="entry name" value="EUKARYOTIC TRANSLATION INITIATION FACTOR 3 SUBUNIT L"/>
    <property type="match status" value="1"/>
</dbReference>
<evidence type="ECO:0000256" key="2">
    <source>
        <dbReference type="ARBA" id="ARBA00022540"/>
    </source>
</evidence>
<dbReference type="Proteomes" id="UP001150238">
    <property type="component" value="Unassembled WGS sequence"/>
</dbReference>
<dbReference type="GO" id="GO:0003743">
    <property type="term" value="F:translation initiation factor activity"/>
    <property type="evidence" value="ECO:0007669"/>
    <property type="project" value="UniProtKB-KW"/>
</dbReference>
<comment type="caution">
    <text evidence="4">The sequence shown here is derived from an EMBL/GenBank/DDBJ whole genome shotgun (WGS) entry which is preliminary data.</text>
</comment>
<dbReference type="PANTHER" id="PTHR13242">
    <property type="entry name" value="EUKARYOTIC TRANSLATION INITIATION FACTOR 3"/>
    <property type="match status" value="1"/>
</dbReference>